<dbReference type="Proteomes" id="UP000820669">
    <property type="component" value="Unassembled WGS sequence"/>
</dbReference>
<comment type="caution">
    <text evidence="2">The sequence shown here is derived from an EMBL/GenBank/DDBJ whole genome shotgun (WGS) entry which is preliminary data.</text>
</comment>
<keyword evidence="3" id="KW-1185">Reference proteome</keyword>
<dbReference type="Gene3D" id="1.10.3450.10">
    <property type="entry name" value="TTHA0068-like"/>
    <property type="match status" value="1"/>
</dbReference>
<evidence type="ECO:0000256" key="1">
    <source>
        <dbReference type="SAM" id="MobiDB-lite"/>
    </source>
</evidence>
<dbReference type="InterPro" id="IPR023203">
    <property type="entry name" value="TTHA0068_sf"/>
</dbReference>
<dbReference type="EMBL" id="JAAXLA010000071">
    <property type="protein sequence ID" value="NMI01031.1"/>
    <property type="molecule type" value="Genomic_DNA"/>
</dbReference>
<dbReference type="SUPFAM" id="SSF140663">
    <property type="entry name" value="TTHA0068-like"/>
    <property type="match status" value="1"/>
</dbReference>
<evidence type="ECO:0000313" key="2">
    <source>
        <dbReference type="EMBL" id="NMI01031.1"/>
    </source>
</evidence>
<evidence type="ECO:0000313" key="3">
    <source>
        <dbReference type="Proteomes" id="UP000820669"/>
    </source>
</evidence>
<name>A0ABX1SHJ1_9PSEU</name>
<accession>A0ABX1SHJ1</accession>
<protein>
    <submittedName>
        <fullName evidence="2">DUF309 domain-containing protein</fullName>
    </submittedName>
</protein>
<reference evidence="2 3" key="1">
    <citation type="submission" date="2020-04" db="EMBL/GenBank/DDBJ databases">
        <authorList>
            <person name="Klaysubun C."/>
            <person name="Duangmal K."/>
            <person name="Lipun K."/>
        </authorList>
    </citation>
    <scope>NUCLEOTIDE SEQUENCE [LARGE SCALE GENOMIC DNA]</scope>
    <source>
        <strain evidence="2 3">K10HN5</strain>
    </source>
</reference>
<dbReference type="PANTHER" id="PTHR34796:SF1">
    <property type="entry name" value="EXPRESSED PROTEIN"/>
    <property type="match status" value="1"/>
</dbReference>
<organism evidence="2 3">
    <name type="scientific">Pseudonocardia acidicola</name>
    <dbReference type="NCBI Taxonomy" id="2724939"/>
    <lineage>
        <taxon>Bacteria</taxon>
        <taxon>Bacillati</taxon>
        <taxon>Actinomycetota</taxon>
        <taxon>Actinomycetes</taxon>
        <taxon>Pseudonocardiales</taxon>
        <taxon>Pseudonocardiaceae</taxon>
        <taxon>Pseudonocardia</taxon>
    </lineage>
</organism>
<dbReference type="RefSeq" id="WP_169384494.1">
    <property type="nucleotide sequence ID" value="NZ_JAAXLA010000071.1"/>
</dbReference>
<dbReference type="Pfam" id="PF03745">
    <property type="entry name" value="DUF309"/>
    <property type="match status" value="1"/>
</dbReference>
<feature type="region of interest" description="Disordered" evidence="1">
    <location>
        <begin position="1"/>
        <end position="36"/>
    </location>
</feature>
<gene>
    <name evidence="2" type="ORF">HF526_27555</name>
</gene>
<dbReference type="PANTHER" id="PTHR34796">
    <property type="entry name" value="EXPRESSED PROTEIN"/>
    <property type="match status" value="1"/>
</dbReference>
<sequence length="161" mass="17326">MSVTARDRDPDGRARNARPRDATGRPLPRGTAGVERVPEDLVLTVDETVTETQRLLDEGYPFQAHEVLEAMWKAAGDDTRALWRALAQLAVGLTHAQRGNARGAVALLRRGADGVARWVGDPPSELDLGGLVEHASTLADRIEISGTAAVSPADLRPHLRT</sequence>
<dbReference type="InterPro" id="IPR005500">
    <property type="entry name" value="DUF309"/>
</dbReference>
<proteinExistence type="predicted"/>
<feature type="compositionally biased region" description="Basic and acidic residues" evidence="1">
    <location>
        <begin position="1"/>
        <end position="23"/>
    </location>
</feature>